<evidence type="ECO:0000256" key="1">
    <source>
        <dbReference type="ARBA" id="ARBA00022737"/>
    </source>
</evidence>
<feature type="domain" description="WW" evidence="4">
    <location>
        <begin position="344"/>
        <end position="373"/>
    </location>
</feature>
<sequence length="623" mass="71638">MMSPVSRFKGQPIGMVTVASAATPWLSVSSDLAAQWLWLTSWSAATYQATPPLVYCPPTVWIPEHTHLVQWECPTVDVVPVLPPLYHSSPRHHLHHRLHKAAEGWISPEEVGVFHRRDKRLLLTNQIIHRPRDHAPRSLLLSPSHFTGRVRSDVTKSRRTEPEDSALLHLLSVSPLHPPLLTPPPSGVTYVEWAGPHVQRQKGVWPALLPHQRHRGAWLRPAINRERRETTPVQQHVFGPVCPAQLCFDMCPVSPVQLIKDLHPGLSSRLSTKFTLLTNYRRKKRRTTVGGVTYGQALLFREKTRTDDSAQRDRTGEEKEDEEDGGEKGGKDKRPVASTPVPGSPWCVVWTADDRVFFFNPTMHLSVWETPGDLTGRDISRIIEDPPHKRKKTPGLYLSVCLYLCLSVCLPVSISVCLSVYLSLSPFVCLCLHNNDKIFVTDRSSSCQSPGLHGDKEAEDECDSKRSRLEEPMSLVPRPGKIQLLPLELRTSHFREMMLERGVSAFSSWDKELHKMVFDPRYLLLTSHQRKQVFDEFVKSRMKDEHREKKSKQQKAREEFRRLLEEAKITSRSTFKEFCARYRGDQRFNVVNRKKEQEVLFSHYITSLKKRDKENRARLRKMR</sequence>
<keyword evidence="1" id="KW-0677">Repeat</keyword>
<organism evidence="6 7">
    <name type="scientific">Solea senegalensis</name>
    <name type="common">Senegalese sole</name>
    <dbReference type="NCBI Taxonomy" id="28829"/>
    <lineage>
        <taxon>Eukaryota</taxon>
        <taxon>Metazoa</taxon>
        <taxon>Chordata</taxon>
        <taxon>Craniata</taxon>
        <taxon>Vertebrata</taxon>
        <taxon>Euteleostomi</taxon>
        <taxon>Actinopterygii</taxon>
        <taxon>Neopterygii</taxon>
        <taxon>Teleostei</taxon>
        <taxon>Neoteleostei</taxon>
        <taxon>Acanthomorphata</taxon>
        <taxon>Carangaria</taxon>
        <taxon>Pleuronectiformes</taxon>
        <taxon>Pleuronectoidei</taxon>
        <taxon>Soleidae</taxon>
        <taxon>Solea</taxon>
    </lineage>
</organism>
<evidence type="ECO:0000313" key="6">
    <source>
        <dbReference type="EMBL" id="KAG7506742.1"/>
    </source>
</evidence>
<dbReference type="SMART" id="SM00456">
    <property type="entry name" value="WW"/>
    <property type="match status" value="1"/>
</dbReference>
<accession>A0AAV6RQX8</accession>
<dbReference type="GO" id="GO:0070063">
    <property type="term" value="F:RNA polymerase binding"/>
    <property type="evidence" value="ECO:0007669"/>
    <property type="project" value="InterPro"/>
</dbReference>
<comment type="caution">
    <text evidence="6">The sequence shown here is derived from an EMBL/GenBank/DDBJ whole genome shotgun (WGS) entry which is preliminary data.</text>
</comment>
<dbReference type="InterPro" id="IPR045148">
    <property type="entry name" value="TCRG1-like"/>
</dbReference>
<keyword evidence="2" id="KW-0175">Coiled coil</keyword>
<feature type="coiled-coil region" evidence="2">
    <location>
        <begin position="539"/>
        <end position="570"/>
    </location>
</feature>
<evidence type="ECO:0000259" key="4">
    <source>
        <dbReference type="PROSITE" id="PS50020"/>
    </source>
</evidence>
<dbReference type="EMBL" id="JAGKHQ010000010">
    <property type="protein sequence ID" value="KAG7506742.1"/>
    <property type="molecule type" value="Genomic_DNA"/>
</dbReference>
<dbReference type="Pfam" id="PF23517">
    <property type="entry name" value="WW_TCERG1"/>
    <property type="match status" value="1"/>
</dbReference>
<dbReference type="SMART" id="SM00441">
    <property type="entry name" value="FF"/>
    <property type="match status" value="2"/>
</dbReference>
<name>A0AAV6RQX8_SOLSE</name>
<evidence type="ECO:0000256" key="2">
    <source>
        <dbReference type="SAM" id="Coils"/>
    </source>
</evidence>
<dbReference type="InterPro" id="IPR001202">
    <property type="entry name" value="WW_dom"/>
</dbReference>
<feature type="compositionally biased region" description="Basic and acidic residues" evidence="3">
    <location>
        <begin position="303"/>
        <end position="317"/>
    </location>
</feature>
<feature type="domain" description="FF" evidence="5">
    <location>
        <begin position="553"/>
        <end position="607"/>
    </location>
</feature>
<feature type="domain" description="FF" evidence="5">
    <location>
        <begin position="487"/>
        <end position="540"/>
    </location>
</feature>
<evidence type="ECO:0000313" key="7">
    <source>
        <dbReference type="Proteomes" id="UP000693946"/>
    </source>
</evidence>
<feature type="region of interest" description="Disordered" evidence="3">
    <location>
        <begin position="446"/>
        <end position="470"/>
    </location>
</feature>
<feature type="compositionally biased region" description="Basic and acidic residues" evidence="3">
    <location>
        <begin position="326"/>
        <end position="335"/>
    </location>
</feature>
<dbReference type="Pfam" id="PF01846">
    <property type="entry name" value="FF"/>
    <property type="match status" value="2"/>
</dbReference>
<dbReference type="PROSITE" id="PS50020">
    <property type="entry name" value="WW_DOMAIN_2"/>
    <property type="match status" value="1"/>
</dbReference>
<gene>
    <name evidence="6" type="ORF">JOB18_014470</name>
</gene>
<dbReference type="InterPro" id="IPR002713">
    <property type="entry name" value="FF_domain"/>
</dbReference>
<reference evidence="6 7" key="1">
    <citation type="journal article" date="2021" name="Sci. Rep.">
        <title>Chromosome anchoring in Senegalese sole (Solea senegalensis) reveals sex-associated markers and genome rearrangements in flatfish.</title>
        <authorList>
            <person name="Guerrero-Cozar I."/>
            <person name="Gomez-Garrido J."/>
            <person name="Berbel C."/>
            <person name="Martinez-Blanch J.F."/>
            <person name="Alioto T."/>
            <person name="Claros M.G."/>
            <person name="Gagnaire P.A."/>
            <person name="Manchado M."/>
        </authorList>
    </citation>
    <scope>NUCLEOTIDE SEQUENCE [LARGE SCALE GENOMIC DNA]</scope>
    <source>
        <strain evidence="6">Sse05_10M</strain>
    </source>
</reference>
<dbReference type="Proteomes" id="UP000693946">
    <property type="component" value="Linkage Group LG18"/>
</dbReference>
<feature type="region of interest" description="Disordered" evidence="3">
    <location>
        <begin position="303"/>
        <end position="341"/>
    </location>
</feature>
<dbReference type="InterPro" id="IPR057565">
    <property type="entry name" value="WW_TCRG1_3rd"/>
</dbReference>
<dbReference type="PANTHER" id="PTHR15377:SF5">
    <property type="entry name" value="TRANSCRIPTION ELONGATION REGULATOR 1-LIKE PROTEIN"/>
    <property type="match status" value="1"/>
</dbReference>
<dbReference type="GO" id="GO:0005634">
    <property type="term" value="C:nucleus"/>
    <property type="evidence" value="ECO:0007669"/>
    <property type="project" value="TreeGrafter"/>
</dbReference>
<evidence type="ECO:0000259" key="5">
    <source>
        <dbReference type="PROSITE" id="PS51676"/>
    </source>
</evidence>
<keyword evidence="7" id="KW-1185">Reference proteome</keyword>
<dbReference type="CDD" id="cd00201">
    <property type="entry name" value="WW"/>
    <property type="match status" value="1"/>
</dbReference>
<dbReference type="GO" id="GO:0003712">
    <property type="term" value="F:transcription coregulator activity"/>
    <property type="evidence" value="ECO:0007669"/>
    <property type="project" value="TreeGrafter"/>
</dbReference>
<evidence type="ECO:0000256" key="3">
    <source>
        <dbReference type="SAM" id="MobiDB-lite"/>
    </source>
</evidence>
<dbReference type="FunFam" id="2.20.70.10:FF:000049">
    <property type="entry name" value="Transcription elongation regulator 1-like"/>
    <property type="match status" value="1"/>
</dbReference>
<dbReference type="PANTHER" id="PTHR15377">
    <property type="entry name" value="TRANSCRIPTION ELONGATION REGULATOR 1"/>
    <property type="match status" value="1"/>
</dbReference>
<dbReference type="PROSITE" id="PS51676">
    <property type="entry name" value="FF"/>
    <property type="match status" value="2"/>
</dbReference>
<protein>
    <submittedName>
        <fullName evidence="6">Transcription elongation regulator 1</fullName>
    </submittedName>
</protein>
<dbReference type="FunFam" id="1.10.10.440:FF:000001">
    <property type="entry name" value="Transcription elongation regulator 1 like"/>
    <property type="match status" value="1"/>
</dbReference>
<dbReference type="AlphaFoldDB" id="A0AAV6RQX8"/>
<proteinExistence type="predicted"/>